<comment type="similarity">
    <text evidence="1">Belongs to the PRORSD1 family.</text>
</comment>
<protein>
    <submittedName>
        <fullName evidence="3">YbaK/prolyl-tRNA synthetase domain protein</fullName>
    </submittedName>
</protein>
<dbReference type="InterPro" id="IPR036754">
    <property type="entry name" value="YbaK/aa-tRNA-synt-asso_dom_sf"/>
</dbReference>
<dbReference type="InterPro" id="IPR040285">
    <property type="entry name" value="ProX/PRXD1"/>
</dbReference>
<evidence type="ECO:0000259" key="2">
    <source>
        <dbReference type="Pfam" id="PF04073"/>
    </source>
</evidence>
<dbReference type="eggNOG" id="COG3760">
    <property type="taxonomic scope" value="Bacteria"/>
</dbReference>
<feature type="domain" description="YbaK/aminoacyl-tRNA synthetase-associated" evidence="2">
    <location>
        <begin position="42"/>
        <end position="169"/>
    </location>
</feature>
<dbReference type="AlphaFoldDB" id="Q5LNG3"/>
<dbReference type="SUPFAM" id="SSF55826">
    <property type="entry name" value="YbaK/ProRS associated domain"/>
    <property type="match status" value="1"/>
</dbReference>
<dbReference type="InterPro" id="IPR007214">
    <property type="entry name" value="YbaK/aa-tRNA-synth-assoc-dom"/>
</dbReference>
<organism evidence="3 4">
    <name type="scientific">Ruegeria pomeroyi (strain ATCC 700808 / DSM 15171 / DSS-3)</name>
    <name type="common">Silicibacter pomeroyi</name>
    <dbReference type="NCBI Taxonomy" id="246200"/>
    <lineage>
        <taxon>Bacteria</taxon>
        <taxon>Pseudomonadati</taxon>
        <taxon>Pseudomonadota</taxon>
        <taxon>Alphaproteobacteria</taxon>
        <taxon>Rhodobacterales</taxon>
        <taxon>Roseobacteraceae</taxon>
        <taxon>Ruegeria</taxon>
    </lineage>
</organism>
<evidence type="ECO:0000313" key="3">
    <source>
        <dbReference type="EMBL" id="AAV96477.1"/>
    </source>
</evidence>
<dbReference type="STRING" id="246200.SPO3242"/>
<name>Q5LNG3_RUEPO</name>
<dbReference type="GO" id="GO:0002161">
    <property type="term" value="F:aminoacyl-tRNA deacylase activity"/>
    <property type="evidence" value="ECO:0007669"/>
    <property type="project" value="InterPro"/>
</dbReference>
<accession>Q5LNG3</accession>
<dbReference type="CDD" id="cd04335">
    <property type="entry name" value="PrdX_deacylase"/>
    <property type="match status" value="1"/>
</dbReference>
<dbReference type="HOGENOM" id="CLU_104635_0_0_5"/>
<dbReference type="PANTHER" id="PTHR31423">
    <property type="entry name" value="YBAK DOMAIN-CONTAINING PROTEIN"/>
    <property type="match status" value="1"/>
</dbReference>
<dbReference type="Proteomes" id="UP000001023">
    <property type="component" value="Chromosome"/>
</dbReference>
<reference evidence="3 4" key="1">
    <citation type="journal article" date="2004" name="Nature">
        <title>Genome sequence of Silicibacter pomeroyi reveals adaptations to the marine environment.</title>
        <authorList>
            <person name="Moran M.A."/>
            <person name="Buchan A."/>
            <person name="Gonzalez J.M."/>
            <person name="Heidelberg J.F."/>
            <person name="Whitman W.B."/>
            <person name="Kiene R.P."/>
            <person name="Henriksen J.R."/>
            <person name="King G.M."/>
            <person name="Belas R."/>
            <person name="Fuqua C."/>
            <person name="Brinkac L."/>
            <person name="Lewis M."/>
            <person name="Johri S."/>
            <person name="Weaver B."/>
            <person name="Pai G."/>
            <person name="Eisen J.A."/>
            <person name="Rahe E."/>
            <person name="Sheldon W.M."/>
            <person name="Ye W."/>
            <person name="Miller T.R."/>
            <person name="Carlton J."/>
            <person name="Rasko D.A."/>
            <person name="Paulsen I.T."/>
            <person name="Ren Q."/>
            <person name="Daugherty S.C."/>
            <person name="Deboy R.T."/>
            <person name="Dodson R.J."/>
            <person name="Durkin A.S."/>
            <person name="Madupu R."/>
            <person name="Nelson W.C."/>
            <person name="Sullivan S.A."/>
            <person name="Rosovitz M.J."/>
            <person name="Haft D.H."/>
            <person name="Selengut J."/>
            <person name="Ward N."/>
        </authorList>
    </citation>
    <scope>NUCLEOTIDE SEQUENCE [LARGE SCALE GENOMIC DNA]</scope>
    <source>
        <strain evidence="4">ATCC 700808 / DSM 15171 / DSS-3</strain>
    </source>
</reference>
<dbReference type="PaxDb" id="246200-SPO3242"/>
<dbReference type="KEGG" id="sil:SPO3242"/>
<dbReference type="PANTHER" id="PTHR31423:SF3">
    <property type="entry name" value="PROLYL-TRNA SYNTHETASE ASSOCIATED DOMAIN-CONTAINING PROTEIN 1-RELATED"/>
    <property type="match status" value="1"/>
</dbReference>
<evidence type="ECO:0000256" key="1">
    <source>
        <dbReference type="ARBA" id="ARBA00010201"/>
    </source>
</evidence>
<dbReference type="EMBL" id="CP000031">
    <property type="protein sequence ID" value="AAV96477.1"/>
    <property type="molecule type" value="Genomic_DNA"/>
</dbReference>
<reference evidence="3 4" key="2">
    <citation type="journal article" date="2014" name="Stand. Genomic Sci.">
        <title>An updated genome annotation for the model marine bacterium Ruegeria pomeroyi DSS-3.</title>
        <authorList>
            <person name="Rivers A.R."/>
            <person name="Smith C.B."/>
            <person name="Moran M.A."/>
        </authorList>
    </citation>
    <scope>GENOME REANNOTATION</scope>
    <source>
        <strain evidence="4">ATCC 700808 / DSM 15171 / DSS-3</strain>
    </source>
</reference>
<sequence>MSGSPTMDASSAYQDTLPVSSDALLGQLDDWGLAYRLYTHVPLRTVEDAKAVEGELTRPGERAFRIKNLYLRDKKKRNYLVTLEQDRAVDLKALGVALGAGNLSFGSSDRLMQHLGIRPGAVSPLAMITGVGQEVRLIMDAAAREAEVIYMHPLVNDRTVAMARADLLAFLERIGCEVTWLDGSERA</sequence>
<keyword evidence="4" id="KW-1185">Reference proteome</keyword>
<proteinExistence type="inferred from homology"/>
<dbReference type="Gene3D" id="3.90.960.10">
    <property type="entry name" value="YbaK/aminoacyl-tRNA synthetase-associated domain"/>
    <property type="match status" value="1"/>
</dbReference>
<gene>
    <name evidence="3" type="ordered locus">SPO3242</name>
</gene>
<evidence type="ECO:0000313" key="4">
    <source>
        <dbReference type="Proteomes" id="UP000001023"/>
    </source>
</evidence>
<dbReference type="Pfam" id="PF04073">
    <property type="entry name" value="tRNA_edit"/>
    <property type="match status" value="1"/>
</dbReference>